<dbReference type="InterPro" id="IPR009057">
    <property type="entry name" value="Homeodomain-like_sf"/>
</dbReference>
<evidence type="ECO:0000313" key="5">
    <source>
        <dbReference type="EMBL" id="WXA95805.1"/>
    </source>
</evidence>
<name>A0ABZ2KAV6_9BACT</name>
<dbReference type="PANTHER" id="PTHR46796:SF2">
    <property type="entry name" value="TRANSCRIPTIONAL REGULATORY PROTEIN"/>
    <property type="match status" value="1"/>
</dbReference>
<dbReference type="SUPFAM" id="SSF46689">
    <property type="entry name" value="Homeodomain-like"/>
    <property type="match status" value="2"/>
</dbReference>
<evidence type="ECO:0000259" key="4">
    <source>
        <dbReference type="PROSITE" id="PS01124"/>
    </source>
</evidence>
<accession>A0ABZ2KAV6</accession>
<dbReference type="EMBL" id="CP089982">
    <property type="protein sequence ID" value="WXA95805.1"/>
    <property type="molecule type" value="Genomic_DNA"/>
</dbReference>
<evidence type="ECO:0000313" key="6">
    <source>
        <dbReference type="Proteomes" id="UP001379533"/>
    </source>
</evidence>
<keyword evidence="2" id="KW-0238">DNA-binding</keyword>
<dbReference type="SUPFAM" id="SSF51215">
    <property type="entry name" value="Regulatory protein AraC"/>
    <property type="match status" value="1"/>
</dbReference>
<keyword evidence="3" id="KW-0804">Transcription</keyword>
<feature type="domain" description="HTH araC/xylS-type" evidence="4">
    <location>
        <begin position="200"/>
        <end position="297"/>
    </location>
</feature>
<gene>
    <name evidence="5" type="ORF">LZC95_02990</name>
</gene>
<protein>
    <submittedName>
        <fullName evidence="5">AraC family transcriptional regulator</fullName>
    </submittedName>
</protein>
<keyword evidence="6" id="KW-1185">Reference proteome</keyword>
<dbReference type="RefSeq" id="WP_394846415.1">
    <property type="nucleotide sequence ID" value="NZ_CP089982.1"/>
</dbReference>
<dbReference type="PROSITE" id="PS01124">
    <property type="entry name" value="HTH_ARAC_FAMILY_2"/>
    <property type="match status" value="1"/>
</dbReference>
<proteinExistence type="predicted"/>
<dbReference type="InterPro" id="IPR003313">
    <property type="entry name" value="AraC-bd"/>
</dbReference>
<dbReference type="Pfam" id="PF02311">
    <property type="entry name" value="AraC_binding"/>
    <property type="match status" value="1"/>
</dbReference>
<dbReference type="InterPro" id="IPR018060">
    <property type="entry name" value="HTH_AraC"/>
</dbReference>
<dbReference type="Proteomes" id="UP001379533">
    <property type="component" value="Chromosome"/>
</dbReference>
<evidence type="ECO:0000256" key="3">
    <source>
        <dbReference type="ARBA" id="ARBA00023163"/>
    </source>
</evidence>
<organism evidence="5 6">
    <name type="scientific">Pendulispora brunnea</name>
    <dbReference type="NCBI Taxonomy" id="2905690"/>
    <lineage>
        <taxon>Bacteria</taxon>
        <taxon>Pseudomonadati</taxon>
        <taxon>Myxococcota</taxon>
        <taxon>Myxococcia</taxon>
        <taxon>Myxococcales</taxon>
        <taxon>Sorangiineae</taxon>
        <taxon>Pendulisporaceae</taxon>
        <taxon>Pendulispora</taxon>
    </lineage>
</organism>
<dbReference type="Gene3D" id="1.10.10.60">
    <property type="entry name" value="Homeodomain-like"/>
    <property type="match status" value="2"/>
</dbReference>
<dbReference type="SMART" id="SM00342">
    <property type="entry name" value="HTH_ARAC"/>
    <property type="match status" value="1"/>
</dbReference>
<dbReference type="InterPro" id="IPR037923">
    <property type="entry name" value="HTH-like"/>
</dbReference>
<dbReference type="Pfam" id="PF12833">
    <property type="entry name" value="HTH_18"/>
    <property type="match status" value="1"/>
</dbReference>
<dbReference type="InterPro" id="IPR050204">
    <property type="entry name" value="AraC_XylS_family_regulators"/>
</dbReference>
<evidence type="ECO:0000256" key="2">
    <source>
        <dbReference type="ARBA" id="ARBA00023125"/>
    </source>
</evidence>
<sequence length="302" mass="33313">MKGINVAGVAATVSANFDILAKAARENAPRETPSSGTRVFVWQPEGITGVNVMRIENNSTMAASYTSHHTIGVIYDGSLDWWYRRETVTLRGGALKLKEPGEVHRDQRIHAPFTLQEATFGREAIAEAAEAFDLPPAVSFRRVAQGTYPRATRLAFAMHDALHGSASALETQVIVAEALGEVLTSCTETRTVPEVPRTISRVREFLHDTFAEKISLDELAAQVGMNKYHLVRAFRTELGIPPYEYLTQIRIARARELLATGCSAARVAQVVGLYDESQLHRHFRRIVGISPGRYARAISSRA</sequence>
<evidence type="ECO:0000256" key="1">
    <source>
        <dbReference type="ARBA" id="ARBA00023015"/>
    </source>
</evidence>
<reference evidence="5 6" key="1">
    <citation type="submission" date="2021-12" db="EMBL/GenBank/DDBJ databases">
        <title>Discovery of the Pendulisporaceae a myxobacterial family with distinct sporulation behavior and unique specialized metabolism.</title>
        <authorList>
            <person name="Garcia R."/>
            <person name="Popoff A."/>
            <person name="Bader C.D."/>
            <person name="Loehr J."/>
            <person name="Walesch S."/>
            <person name="Walt C."/>
            <person name="Boldt J."/>
            <person name="Bunk B."/>
            <person name="Haeckl F.J.F.P.J."/>
            <person name="Gunesch A.P."/>
            <person name="Birkelbach J."/>
            <person name="Nuebel U."/>
            <person name="Pietschmann T."/>
            <person name="Bach T."/>
            <person name="Mueller R."/>
        </authorList>
    </citation>
    <scope>NUCLEOTIDE SEQUENCE [LARGE SCALE GENOMIC DNA]</scope>
    <source>
        <strain evidence="5 6">MSr12523</strain>
    </source>
</reference>
<keyword evidence="1" id="KW-0805">Transcription regulation</keyword>
<dbReference type="PANTHER" id="PTHR46796">
    <property type="entry name" value="HTH-TYPE TRANSCRIPTIONAL ACTIVATOR RHAS-RELATED"/>
    <property type="match status" value="1"/>
</dbReference>